<evidence type="ECO:0000313" key="2">
    <source>
        <dbReference type="EMBL" id="SDE35883.1"/>
    </source>
</evidence>
<comment type="similarity">
    <text evidence="1">Belongs to the FrmR/RcnR family.</text>
</comment>
<dbReference type="EMBL" id="FNAK01000006">
    <property type="protein sequence ID" value="SDE35883.1"/>
    <property type="molecule type" value="Genomic_DNA"/>
</dbReference>
<dbReference type="GO" id="GO:0003677">
    <property type="term" value="F:DNA binding"/>
    <property type="evidence" value="ECO:0007669"/>
    <property type="project" value="UniProtKB-KW"/>
</dbReference>
<gene>
    <name evidence="2" type="ORF">SAMN04488071_2709</name>
</gene>
<dbReference type="InterPro" id="IPR038390">
    <property type="entry name" value="Metal_Tscrpt_repr_sf"/>
</dbReference>
<dbReference type="GO" id="GO:0046872">
    <property type="term" value="F:metal ion binding"/>
    <property type="evidence" value="ECO:0007669"/>
    <property type="project" value="InterPro"/>
</dbReference>
<dbReference type="STRING" id="637679.GCA_001550055_03212"/>
<sequence length="85" mass="9325">MIATPDRKAMKARLARIEGQLRGLQKMMDAEDADCMKVAQQMSAARKALDKAAHTMLACMVKEHMAGTLPDGDDMDIETLIGKYA</sequence>
<dbReference type="Pfam" id="PF02583">
    <property type="entry name" value="Trns_repr_metal"/>
    <property type="match status" value="1"/>
</dbReference>
<reference evidence="2 3" key="1">
    <citation type="submission" date="2016-10" db="EMBL/GenBank/DDBJ databases">
        <authorList>
            <person name="de Groot N.N."/>
        </authorList>
    </citation>
    <scope>NUCLEOTIDE SEQUENCE [LARGE SCALE GENOMIC DNA]</scope>
    <source>
        <strain evidence="2 3">CGMCC 1.9109</strain>
    </source>
</reference>
<dbReference type="Proteomes" id="UP000183685">
    <property type="component" value="Unassembled WGS sequence"/>
</dbReference>
<organism evidence="2 3">
    <name type="scientific">Kordiimonas lacus</name>
    <dbReference type="NCBI Taxonomy" id="637679"/>
    <lineage>
        <taxon>Bacteria</taxon>
        <taxon>Pseudomonadati</taxon>
        <taxon>Pseudomonadota</taxon>
        <taxon>Alphaproteobacteria</taxon>
        <taxon>Kordiimonadales</taxon>
        <taxon>Kordiimonadaceae</taxon>
        <taxon>Kordiimonas</taxon>
    </lineage>
</organism>
<dbReference type="Gene3D" id="1.20.58.1000">
    <property type="entry name" value="Metal-sensitive repressor, helix protomer"/>
    <property type="match status" value="1"/>
</dbReference>
<dbReference type="OrthoDB" id="9811244at2"/>
<dbReference type="PANTHER" id="PTHR33677">
    <property type="entry name" value="TRANSCRIPTIONAL REPRESSOR FRMR-RELATED"/>
    <property type="match status" value="1"/>
</dbReference>
<dbReference type="RefSeq" id="WP_068306953.1">
    <property type="nucleotide sequence ID" value="NZ_DAIOMO010000001.1"/>
</dbReference>
<accession>A0A1G7C9K0</accession>
<keyword evidence="3" id="KW-1185">Reference proteome</keyword>
<dbReference type="AlphaFoldDB" id="A0A1G7C9K0"/>
<evidence type="ECO:0000256" key="1">
    <source>
        <dbReference type="ARBA" id="ARBA00005260"/>
    </source>
</evidence>
<evidence type="ECO:0000313" key="3">
    <source>
        <dbReference type="Proteomes" id="UP000183685"/>
    </source>
</evidence>
<dbReference type="InterPro" id="IPR003735">
    <property type="entry name" value="Metal_Tscrpt_repr"/>
</dbReference>
<name>A0A1G7C9K0_9PROT</name>
<keyword evidence="2" id="KW-0238">DNA-binding</keyword>
<dbReference type="GO" id="GO:0045892">
    <property type="term" value="P:negative regulation of DNA-templated transcription"/>
    <property type="evidence" value="ECO:0007669"/>
    <property type="project" value="UniProtKB-ARBA"/>
</dbReference>
<dbReference type="PANTHER" id="PTHR33677:SF5">
    <property type="entry name" value="TRANSCRIPTIONAL REPRESSOR FRMR"/>
    <property type="match status" value="1"/>
</dbReference>
<protein>
    <submittedName>
        <fullName evidence="2">DNA-binding transcriptional regulator, FrmR family</fullName>
    </submittedName>
</protein>
<proteinExistence type="inferred from homology"/>